<dbReference type="OrthoDB" id="9962186at2"/>
<evidence type="ECO:0000313" key="3">
    <source>
        <dbReference type="Proteomes" id="UP000318437"/>
    </source>
</evidence>
<dbReference type="EMBL" id="SJPS01000007">
    <property type="protein sequence ID" value="TWU22711.1"/>
    <property type="molecule type" value="Genomic_DNA"/>
</dbReference>
<evidence type="ECO:0008006" key="4">
    <source>
        <dbReference type="Google" id="ProtNLM"/>
    </source>
</evidence>
<keyword evidence="1" id="KW-0732">Signal</keyword>
<gene>
    <name evidence="2" type="ORF">Pla144_41720</name>
</gene>
<dbReference type="Proteomes" id="UP000318437">
    <property type="component" value="Unassembled WGS sequence"/>
</dbReference>
<comment type="caution">
    <text evidence="2">The sequence shown here is derived from an EMBL/GenBank/DDBJ whole genome shotgun (WGS) entry which is preliminary data.</text>
</comment>
<feature type="chain" id="PRO_5022980529" description="PEP-CTERM protein-sorting domain-containing protein" evidence="1">
    <location>
        <begin position="23"/>
        <end position="233"/>
    </location>
</feature>
<sequence length="233" mass="23128" precursor="true">MKSQLFYSVACLAVATVVAAPAKGATLSAGYVMGSGSQLLTANGGSGTTLFADAATLGGSDVNGTGASFFSVLLDGSSFWNVGEAVSITGFALPLVDAATDDGTFTFDIRQGAGGSGASGTAGLASLGTAEATYTSGGGTSAYYVNFDTPVTFVADSNSTSIVINWTSTATMRFKKRTEPTGGALPQVNYANGNFVGGDDTVSVSVAGSVVPEPASMALALCCLLGMAAGRRR</sequence>
<evidence type="ECO:0000313" key="2">
    <source>
        <dbReference type="EMBL" id="TWU22711.1"/>
    </source>
</evidence>
<name>A0A5C6CHG3_9BACT</name>
<dbReference type="AlphaFoldDB" id="A0A5C6CHG3"/>
<organism evidence="2 3">
    <name type="scientific">Bythopirellula polymerisocia</name>
    <dbReference type="NCBI Taxonomy" id="2528003"/>
    <lineage>
        <taxon>Bacteria</taxon>
        <taxon>Pseudomonadati</taxon>
        <taxon>Planctomycetota</taxon>
        <taxon>Planctomycetia</taxon>
        <taxon>Pirellulales</taxon>
        <taxon>Lacipirellulaceae</taxon>
        <taxon>Bythopirellula</taxon>
    </lineage>
</organism>
<evidence type="ECO:0000256" key="1">
    <source>
        <dbReference type="SAM" id="SignalP"/>
    </source>
</evidence>
<dbReference type="RefSeq" id="WP_146452463.1">
    <property type="nucleotide sequence ID" value="NZ_SJPS01000007.1"/>
</dbReference>
<accession>A0A5C6CHG3</accession>
<reference evidence="2 3" key="1">
    <citation type="submission" date="2019-02" db="EMBL/GenBank/DDBJ databases">
        <title>Deep-cultivation of Planctomycetes and their phenomic and genomic characterization uncovers novel biology.</title>
        <authorList>
            <person name="Wiegand S."/>
            <person name="Jogler M."/>
            <person name="Boedeker C."/>
            <person name="Pinto D."/>
            <person name="Vollmers J."/>
            <person name="Rivas-Marin E."/>
            <person name="Kohn T."/>
            <person name="Peeters S.H."/>
            <person name="Heuer A."/>
            <person name="Rast P."/>
            <person name="Oberbeckmann S."/>
            <person name="Bunk B."/>
            <person name="Jeske O."/>
            <person name="Meyerdierks A."/>
            <person name="Storesund J.E."/>
            <person name="Kallscheuer N."/>
            <person name="Luecker S."/>
            <person name="Lage O.M."/>
            <person name="Pohl T."/>
            <person name="Merkel B.J."/>
            <person name="Hornburger P."/>
            <person name="Mueller R.-W."/>
            <person name="Bruemmer F."/>
            <person name="Labrenz M."/>
            <person name="Spormann A.M."/>
            <person name="Op Den Camp H."/>
            <person name="Overmann J."/>
            <person name="Amann R."/>
            <person name="Jetten M.S.M."/>
            <person name="Mascher T."/>
            <person name="Medema M.H."/>
            <person name="Devos D.P."/>
            <person name="Kaster A.-K."/>
            <person name="Ovreas L."/>
            <person name="Rohde M."/>
            <person name="Galperin M.Y."/>
            <person name="Jogler C."/>
        </authorList>
    </citation>
    <scope>NUCLEOTIDE SEQUENCE [LARGE SCALE GENOMIC DNA]</scope>
    <source>
        <strain evidence="2 3">Pla144</strain>
    </source>
</reference>
<keyword evidence="3" id="KW-1185">Reference proteome</keyword>
<protein>
    <recommendedName>
        <fullName evidence="4">PEP-CTERM protein-sorting domain-containing protein</fullName>
    </recommendedName>
</protein>
<feature type="signal peptide" evidence="1">
    <location>
        <begin position="1"/>
        <end position="22"/>
    </location>
</feature>
<proteinExistence type="predicted"/>